<proteinExistence type="predicted"/>
<reference evidence="1 2" key="1">
    <citation type="submission" date="2011-01" db="EMBL/GenBank/DDBJ databases">
        <title>Whole genome sequence of Tetragenococcus halophilus NBRC 12172.</title>
        <authorList>
            <person name="Nakazawa H."/>
            <person name="Omata S."/>
            <person name="Koga C."/>
            <person name="Watanabe Y."/>
            <person name="Katano Y."/>
            <person name="Ito N."/>
            <person name="Tsukatani N."/>
            <person name="Ankai A."/>
            <person name="Oguchi A."/>
            <person name="Fukui S."/>
            <person name="Yashiro I."/>
            <person name="Kamata S."/>
            <person name="Hashimoto Y."/>
            <person name="Yamazaki J."/>
            <person name="Taguchi H."/>
            <person name="Tanaka A."/>
            <person name="Koyama T."/>
            <person name="Ichige A."/>
            <person name="Hanya Y."/>
            <person name="Tanikawa S."/>
            <person name="Yamazaki S."/>
            <person name="Fujita N."/>
        </authorList>
    </citation>
    <scope>NUCLEOTIDE SEQUENCE [LARGE SCALE GENOMIC DNA]</scope>
    <source>
        <strain evidence="2">DSM 20338 / JCM 20259 / NCIMB 9735 / NBRC 12172</strain>
    </source>
</reference>
<dbReference type="EMBL" id="AP012046">
    <property type="protein sequence ID" value="BAK95865.1"/>
    <property type="molecule type" value="Genomic_DNA"/>
</dbReference>
<organism evidence="1 2">
    <name type="scientific">Tetragenococcus halophilus (strain DSM 20338 / JCM 20259 / NCIMB 9735 / NBRC 12172)</name>
    <name type="common">Pediococcus halophilus</name>
    <dbReference type="NCBI Taxonomy" id="945021"/>
    <lineage>
        <taxon>Bacteria</taxon>
        <taxon>Bacillati</taxon>
        <taxon>Bacillota</taxon>
        <taxon>Bacilli</taxon>
        <taxon>Lactobacillales</taxon>
        <taxon>Enterococcaceae</taxon>
        <taxon>Tetragenococcus</taxon>
    </lineage>
</organism>
<dbReference type="AlphaFoldDB" id="A0AAN1SIW0"/>
<protein>
    <submittedName>
        <fullName evidence="1">Uncharacterized protein</fullName>
    </submittedName>
</protein>
<name>A0AAN1SIW0_TETHN</name>
<evidence type="ECO:0000313" key="1">
    <source>
        <dbReference type="EMBL" id="BAK95865.1"/>
    </source>
</evidence>
<evidence type="ECO:0000313" key="2">
    <source>
        <dbReference type="Proteomes" id="UP000002663"/>
    </source>
</evidence>
<gene>
    <name evidence="1" type="ordered locus">TEH_25380</name>
</gene>
<sequence length="55" mass="6635">MAIYELYFGDFESGEEMVHQLENVQRLLSDRGKVNLRTIFDIRRKDAINYRKNIQ</sequence>
<dbReference type="KEGG" id="thl:TEH_25380"/>
<accession>A0AAN1SIW0</accession>
<dbReference type="Proteomes" id="UP000002663">
    <property type="component" value="Chromosome"/>
</dbReference>